<evidence type="ECO:0000256" key="1">
    <source>
        <dbReference type="SAM" id="Phobius"/>
    </source>
</evidence>
<reference evidence="2" key="1">
    <citation type="journal article" date="2014" name="Microbiology">
        <title>A 2,4-dichlorophenoxyacetic acid degradation plasmid pM7012 discloses distribution of an unclassified megaplasmid group across bacterial species.</title>
        <authorList>
            <person name="Sakai Y."/>
            <person name="Ogawa N."/>
            <person name="Shimomura Y."/>
            <person name="Fujii T."/>
        </authorList>
    </citation>
    <scope>NUCLEOTIDE SEQUENCE</scope>
    <source>
        <strain evidence="2">M701</strain>
    </source>
</reference>
<keyword evidence="2" id="KW-0614">Plasmid</keyword>
<sequence>MALSDTQIRQLMLRDDTHYEQALAAFKNSIDFGGDQLLDKAQALVREMPFFDTVGLPFSCLMYGWKLIGKEAPPPEVPLAFGLGKFITFAVTAGPLLGFAGIPGLALVVLGYLEEKAEEKERKETNARLEEIAESMITKMHAIMEKVERRRAEVAAREVMTDVPDRVRWDVNGLLITADDRAQTMRIFSDLGWEAFQKAGEGGLEKEARFRKLFTDPSRNEMFDFFALHPRLVETYRQYPMKGEDGFYHDAPKSVTSQIVDALISWAWTIVDGEQSDPGAQKIPESVVPKERV</sequence>
<dbReference type="EMBL" id="AB853026">
    <property type="protein sequence ID" value="BAO18854.1"/>
    <property type="molecule type" value="Genomic_DNA"/>
</dbReference>
<proteinExistence type="predicted"/>
<geneLocation type="plasmid" evidence="2">
    <name>pM7012</name>
</geneLocation>
<evidence type="ECO:0000313" key="2">
    <source>
        <dbReference type="EMBL" id="BAO18854.1"/>
    </source>
</evidence>
<organism evidence="2">
    <name type="scientific">Burkholderia sp. M701</name>
    <dbReference type="NCBI Taxonomy" id="326454"/>
    <lineage>
        <taxon>Bacteria</taxon>
        <taxon>Pseudomonadati</taxon>
        <taxon>Pseudomonadota</taxon>
        <taxon>Betaproteobacteria</taxon>
        <taxon>Burkholderiales</taxon>
        <taxon>Burkholderiaceae</taxon>
        <taxon>Burkholderia</taxon>
    </lineage>
</organism>
<reference evidence="2" key="2">
    <citation type="submission" date="2024-06" db="EMBL/GenBank/DDBJ databases">
        <authorList>
            <person name="Sakai Y."/>
            <person name="Fujii T."/>
        </authorList>
    </citation>
    <scope>NUCLEOTIDE SEQUENCE</scope>
    <source>
        <strain evidence="2">M701</strain>
        <plasmid evidence="2">pM7012</plasmid>
    </source>
</reference>
<dbReference type="RefSeq" id="WP_023842397.1">
    <property type="nucleotide sequence ID" value="NC_022995.1"/>
</dbReference>
<keyword evidence="1" id="KW-0812">Transmembrane</keyword>
<dbReference type="AlphaFoldDB" id="V5YNL9"/>
<keyword evidence="1" id="KW-0472">Membrane</keyword>
<keyword evidence="1" id="KW-1133">Transmembrane helix</keyword>
<protein>
    <submittedName>
        <fullName evidence="2">Uncharacterized protein</fullName>
    </submittedName>
</protein>
<name>V5YNL9_9BURK</name>
<accession>V5YNL9</accession>
<feature type="transmembrane region" description="Helical" evidence="1">
    <location>
        <begin position="88"/>
        <end position="113"/>
    </location>
</feature>